<dbReference type="SUPFAM" id="SSF52540">
    <property type="entry name" value="P-loop containing nucleoside triphosphate hydrolases"/>
    <property type="match status" value="1"/>
</dbReference>
<organism evidence="5 6">
    <name type="scientific">Methanolobus tindarius DSM 2278</name>
    <dbReference type="NCBI Taxonomy" id="1090322"/>
    <lineage>
        <taxon>Archaea</taxon>
        <taxon>Methanobacteriati</taxon>
        <taxon>Methanobacteriota</taxon>
        <taxon>Stenosarchaea group</taxon>
        <taxon>Methanomicrobia</taxon>
        <taxon>Methanosarcinales</taxon>
        <taxon>Methanosarcinaceae</taxon>
        <taxon>Methanolobus</taxon>
    </lineage>
</organism>
<sequence length="549" mass="63012">MKAIINKFNSSVMQIIASANMPEKPAILKGITAHFSRGNDDLLFDMSEIIDDLVSFTAPSHMEELERYWVDEPYCLVCILKDKQKNAIYYHLVEPKLNKFEKTLLEEFNNVMGDQMTISNIEGESDLTSIDRYQLLRENTKRTLTEYFDLQARTFEKIYYYLKRDFIDFGSISGIMKDSKIEDVWCNGVNIPIFVYHKAYGNIKTNVVFSNDEDLDHFVTLIAQQSSRHLSRSTPILDTIMRDGSRINITYGHDISPRGSSFSIRRQKKVPLTPLDLISWNTFSSEMMAYFWFCMEHGKSILFCGGTATGKTSSLNAICLFIPMSIRIVTLEDTPEINLPHKNWISTITRDGLAVNKMGTIDLEDLLRASLRQRPEYLLVGEVRGRESQTLFQAMNAGHATCSTFHAGAPQEVINRFTNPPINVPPAMFSALDIISMQSNIYENGIEKRKASHVSEVIGVTNGIKLKDTFLWDPVKDSFEFKSSKVLHDIGHKLGWSESRVNEEIKRRTMFLDLMLEKDIRDYYQFIRLINSYNKDPEKVIRLLNSGEL</sequence>
<dbReference type="Pfam" id="PF23990">
    <property type="entry name" value="PilB3_N"/>
    <property type="match status" value="1"/>
</dbReference>
<gene>
    <name evidence="5" type="ORF">MettiDRAFT_0341</name>
</gene>
<dbReference type="InterPro" id="IPR056571">
    <property type="entry name" value="PilB3-like_C"/>
</dbReference>
<dbReference type="Gene3D" id="3.30.450.380">
    <property type="match status" value="1"/>
</dbReference>
<dbReference type="EMBL" id="AZAJ01000001">
    <property type="protein sequence ID" value="ETA66938.1"/>
    <property type="molecule type" value="Genomic_DNA"/>
</dbReference>
<dbReference type="PANTHER" id="PTHR30486:SF6">
    <property type="entry name" value="TYPE IV PILUS RETRACTATION ATPASE PILT"/>
    <property type="match status" value="1"/>
</dbReference>
<evidence type="ECO:0000259" key="3">
    <source>
        <dbReference type="Pfam" id="PF23989"/>
    </source>
</evidence>
<reference evidence="5 6" key="1">
    <citation type="submission" date="2013-08" db="EMBL/GenBank/DDBJ databases">
        <authorList>
            <consortium name="DOE Joint Genome Institute"/>
            <person name="Eisen J."/>
            <person name="Huntemann M."/>
            <person name="Han J."/>
            <person name="Chen A."/>
            <person name="Kyrpides N."/>
            <person name="Mavromatis K."/>
            <person name="Markowitz V."/>
            <person name="Palaniappan K."/>
            <person name="Ivanova N."/>
            <person name="Schaumberg A."/>
            <person name="Pati A."/>
            <person name="Liolios K."/>
            <person name="Nordberg H.P."/>
            <person name="Cantor M.N."/>
            <person name="Hua S.X."/>
            <person name="Woyke T."/>
        </authorList>
    </citation>
    <scope>NUCLEOTIDE SEQUENCE [LARGE SCALE GENOMIC DNA]</scope>
    <source>
        <strain evidence="5 6">DSM 2278</strain>
    </source>
</reference>
<dbReference type="InterPro" id="IPR001482">
    <property type="entry name" value="T2SS/T4SS_dom"/>
</dbReference>
<dbReference type="InterPro" id="IPR056570">
    <property type="entry name" value="PilB3-like_N"/>
</dbReference>
<dbReference type="GO" id="GO:0016887">
    <property type="term" value="F:ATP hydrolysis activity"/>
    <property type="evidence" value="ECO:0007669"/>
    <property type="project" value="InterPro"/>
</dbReference>
<dbReference type="InterPro" id="IPR050921">
    <property type="entry name" value="T4SS_GSP_E_ATPase"/>
</dbReference>
<dbReference type="Gene3D" id="3.40.50.300">
    <property type="entry name" value="P-loop containing nucleotide triphosphate hydrolases"/>
    <property type="match status" value="1"/>
</dbReference>
<dbReference type="RefSeq" id="WP_023844074.1">
    <property type="nucleotide sequence ID" value="NZ_AZAJ01000001.1"/>
</dbReference>
<comment type="caution">
    <text evidence="5">The sequence shown here is derived from an EMBL/GenBank/DDBJ whole genome shotgun (WGS) entry which is preliminary data.</text>
</comment>
<protein>
    <submittedName>
        <fullName evidence="5">ATPase, type IV secretory pathway VirB11 component like protein</fullName>
    </submittedName>
</protein>
<accession>W9DP67</accession>
<dbReference type="PANTHER" id="PTHR30486">
    <property type="entry name" value="TWITCHING MOTILITY PROTEIN PILT"/>
    <property type="match status" value="1"/>
</dbReference>
<evidence type="ECO:0000259" key="2">
    <source>
        <dbReference type="Pfam" id="PF00437"/>
    </source>
</evidence>
<evidence type="ECO:0000256" key="1">
    <source>
        <dbReference type="ARBA" id="ARBA00006611"/>
    </source>
</evidence>
<comment type="similarity">
    <text evidence="1">Belongs to the GSP E family.</text>
</comment>
<dbReference type="AlphaFoldDB" id="W9DP67"/>
<dbReference type="Pfam" id="PF00437">
    <property type="entry name" value="T2SSE"/>
    <property type="match status" value="1"/>
</dbReference>
<evidence type="ECO:0000259" key="4">
    <source>
        <dbReference type="Pfam" id="PF23990"/>
    </source>
</evidence>
<dbReference type="InterPro" id="IPR027417">
    <property type="entry name" value="P-loop_NTPase"/>
</dbReference>
<evidence type="ECO:0000313" key="5">
    <source>
        <dbReference type="EMBL" id="ETA66938.1"/>
    </source>
</evidence>
<evidence type="ECO:0000313" key="6">
    <source>
        <dbReference type="Proteomes" id="UP000019483"/>
    </source>
</evidence>
<feature type="domain" description="PilB3-like N-terminal" evidence="4">
    <location>
        <begin position="51"/>
        <end position="96"/>
    </location>
</feature>
<keyword evidence="6" id="KW-1185">Reference proteome</keyword>
<dbReference type="OrthoDB" id="33500at2157"/>
<name>W9DP67_METTI</name>
<feature type="domain" description="PilB3-like C-terminal" evidence="3">
    <location>
        <begin position="477"/>
        <end position="546"/>
    </location>
</feature>
<feature type="domain" description="Bacterial type II secretion system protein E" evidence="2">
    <location>
        <begin position="259"/>
        <end position="421"/>
    </location>
</feature>
<proteinExistence type="inferred from homology"/>
<dbReference type="STRING" id="1090322.MettiDRAFT_0341"/>
<dbReference type="Proteomes" id="UP000019483">
    <property type="component" value="Unassembled WGS sequence"/>
</dbReference>
<dbReference type="Pfam" id="PF23989">
    <property type="entry name" value="PilB3_C"/>
    <property type="match status" value="1"/>
</dbReference>
<dbReference type="CDD" id="cd01130">
    <property type="entry name" value="VirB11-like_ATPase"/>
    <property type="match status" value="1"/>
</dbReference>